<dbReference type="GeneID" id="88171909"/>
<keyword evidence="2" id="KW-1185">Reference proteome</keyword>
<evidence type="ECO:0008006" key="3">
    <source>
        <dbReference type="Google" id="ProtNLM"/>
    </source>
</evidence>
<proteinExistence type="predicted"/>
<sequence>MNNLSLYYSSSLLNAYLTENSDSNLELDKPRRENAVPVLITTDEASFVSVPTALLLLSAALGLKNDLGANVLDLDAISEKNPAADRLVVALLAPGSSKSASARRSVMSAASTYNSLYSSLTDDLADLDLESVKLPIDEMSLEQPKTSRLKRMKQFLTGEQHRPKVMDENDKYIAYVDAKMRTDYYSCENSATLDVNFVEAAEVLFFGETLSKLFASEQSMLHYLMLSSYELGEVRFSNLNRFHVEASYDVQKLLMDLQPQLATFNDILDLYAVSDENINRQELFETFSQFANEAHGLCIPLAISMFGNWLLTFNRDSALESNYQNDLILDYFRKSIRLALVIRRLAPFFDAHLQQLSKKDRLDVTRYWKKDNTNALSTSLHSLGEYHQFIHEHDKAVTIWEINCHLTEDAELGNLAVLGLTNGYGFGNLAKKQNRFGHHSKKHRYNTKRRIAHIYRILMKKPGFDEFGVSWATKEKYD</sequence>
<dbReference type="AlphaFoldDB" id="A0AAX4H546"/>
<dbReference type="RefSeq" id="XP_062875986.1">
    <property type="nucleotide sequence ID" value="XM_063019916.1"/>
</dbReference>
<protein>
    <recommendedName>
        <fullName evidence="3">DUF3987 domain-containing protein</fullName>
    </recommendedName>
</protein>
<evidence type="ECO:0000313" key="2">
    <source>
        <dbReference type="Proteomes" id="UP001338582"/>
    </source>
</evidence>
<name>A0AAX4H546_9ASCO</name>
<dbReference type="KEGG" id="asau:88171909"/>
<gene>
    <name evidence="1" type="ORF">PUMCH_000841</name>
</gene>
<accession>A0AAX4H546</accession>
<organism evidence="1 2">
    <name type="scientific">Australozyma saopauloensis</name>
    <dbReference type="NCBI Taxonomy" id="291208"/>
    <lineage>
        <taxon>Eukaryota</taxon>
        <taxon>Fungi</taxon>
        <taxon>Dikarya</taxon>
        <taxon>Ascomycota</taxon>
        <taxon>Saccharomycotina</taxon>
        <taxon>Pichiomycetes</taxon>
        <taxon>Metschnikowiaceae</taxon>
        <taxon>Australozyma</taxon>
    </lineage>
</organism>
<dbReference type="EMBL" id="CP138894">
    <property type="protein sequence ID" value="WPK23600.1"/>
    <property type="molecule type" value="Genomic_DNA"/>
</dbReference>
<dbReference type="Proteomes" id="UP001338582">
    <property type="component" value="Chromosome 1"/>
</dbReference>
<evidence type="ECO:0000313" key="1">
    <source>
        <dbReference type="EMBL" id="WPK23600.1"/>
    </source>
</evidence>
<reference evidence="1 2" key="1">
    <citation type="submission" date="2023-10" db="EMBL/GenBank/DDBJ databases">
        <title>Draft Genome Sequence of Candida saopaulonensis from a very Premature Infant with Sepsis.</title>
        <authorList>
            <person name="Ning Y."/>
            <person name="Dai R."/>
            <person name="Xiao M."/>
            <person name="Xu Y."/>
            <person name="Yan Q."/>
            <person name="Zhang L."/>
        </authorList>
    </citation>
    <scope>NUCLEOTIDE SEQUENCE [LARGE SCALE GENOMIC DNA]</scope>
    <source>
        <strain evidence="1 2">19XY460</strain>
    </source>
</reference>